<dbReference type="InterPro" id="IPR055354">
    <property type="entry name" value="DUF7507"/>
</dbReference>
<dbReference type="AlphaFoldDB" id="Q4C1W9"/>
<reference evidence="2" key="2">
    <citation type="submission" date="2005-06" db="EMBL/GenBank/DDBJ databases">
        <title>Sequencing of the draft genome and assembly of Crocosphaera watsonii WH 8501.</title>
        <authorList>
            <consortium name="US DOE Joint Genome Institute (JGI-PGF)"/>
            <person name="Copeland A."/>
            <person name="Lucas S."/>
            <person name="Lapidus A."/>
            <person name="Barry K."/>
            <person name="Detter C."/>
            <person name="Glavina T."/>
            <person name="Hammon N."/>
            <person name="Israni S."/>
            <person name="Pitluck S."/>
            <person name="Richardson P."/>
        </authorList>
    </citation>
    <scope>NUCLEOTIDE SEQUENCE [LARGE SCALE GENOMIC DNA]</scope>
    <source>
        <strain evidence="2">WH 8501</strain>
    </source>
</reference>
<proteinExistence type="predicted"/>
<evidence type="ECO:0000259" key="1">
    <source>
        <dbReference type="Pfam" id="PF24346"/>
    </source>
</evidence>
<feature type="domain" description="DUF7507" evidence="1">
    <location>
        <begin position="214"/>
        <end position="276"/>
    </location>
</feature>
<dbReference type="KEGG" id="cwa:CwatDRAFT_2885"/>
<dbReference type="OrthoDB" id="218743at2"/>
<dbReference type="EMBL" id="AADV02000037">
    <property type="protein sequence ID" value="EAM50149.1"/>
    <property type="molecule type" value="Genomic_DNA"/>
</dbReference>
<keyword evidence="3" id="KW-1185">Reference proteome</keyword>
<evidence type="ECO:0000313" key="3">
    <source>
        <dbReference type="Proteomes" id="UP000003922"/>
    </source>
</evidence>
<dbReference type="Pfam" id="PF24346">
    <property type="entry name" value="DUF7507"/>
    <property type="match status" value="1"/>
</dbReference>
<sequence>MSNSPNLNNLTFTLTGSSNTTDTYGNVLSFSEGDVTANVRGFSSNKNGGNWKTAYVASFSSGLGITNRNETDSQHYVDNSHSLDYLVFEFDSNVTLNRAFLDYVGDDSDISVWVGNGDGVDFSNGSFLNSFVKENNFTNHGGDRWAEFDNNELTGNVIVISAYTGGSNDSFKLRKLDVSVVDEDTSGGNPPIQTDPGIDIEKFINDIDVTDINNLPEIAAGEDVTFSYTVTNTGNVDFSAQEIMVTDDNGTVGDSSDDFNPILDTSTDIGSDGILSAGETWTYYSATEAAQDLTRIRQR</sequence>
<accession>Q4C1W9</accession>
<name>Q4C1W9_CROWT</name>
<dbReference type="RefSeq" id="WP_007306184.1">
    <property type="nucleotide sequence ID" value="NZ_AADV02000037.1"/>
</dbReference>
<evidence type="ECO:0000313" key="2">
    <source>
        <dbReference type="EMBL" id="EAM50149.1"/>
    </source>
</evidence>
<comment type="caution">
    <text evidence="2">The sequence shown here is derived from an EMBL/GenBank/DDBJ whole genome shotgun (WGS) entry which is preliminary data.</text>
</comment>
<protein>
    <recommendedName>
        <fullName evidence="1">DUF7507 domain-containing protein</fullName>
    </recommendedName>
</protein>
<reference evidence="2" key="1">
    <citation type="submission" date="2004-02" db="EMBL/GenBank/DDBJ databases">
        <authorList>
            <consortium name="DOE Joint Genome Institute"/>
        </authorList>
    </citation>
    <scope>NUCLEOTIDE SEQUENCE [LARGE SCALE GENOMIC DNA]</scope>
    <source>
        <strain evidence="2">WH 8501</strain>
    </source>
</reference>
<reference evidence="2" key="3">
    <citation type="submission" date="2016-12" db="EMBL/GenBank/DDBJ databases">
        <title>Annotation of the draft genome assembly of Crocosphaera watsonii WH 8501.</title>
        <authorList>
            <consortium name="US DOE Joint Genome Institute (JGI-ORNL)"/>
            <person name="Larimer F."/>
            <person name="Land M."/>
        </authorList>
    </citation>
    <scope>NUCLEOTIDE SEQUENCE</scope>
    <source>
        <strain evidence="2">WH 8501</strain>
    </source>
</reference>
<organism evidence="2 3">
    <name type="scientific">Crocosphaera watsonii WH 8501</name>
    <dbReference type="NCBI Taxonomy" id="165597"/>
    <lineage>
        <taxon>Bacteria</taxon>
        <taxon>Bacillati</taxon>
        <taxon>Cyanobacteriota</taxon>
        <taxon>Cyanophyceae</taxon>
        <taxon>Oscillatoriophycideae</taxon>
        <taxon>Chroococcales</taxon>
        <taxon>Aphanothecaceae</taxon>
        <taxon>Crocosphaera</taxon>
    </lineage>
</organism>
<gene>
    <name evidence="2" type="ORF">CwatDRAFT_2885</name>
</gene>
<dbReference type="Proteomes" id="UP000003922">
    <property type="component" value="Unassembled WGS sequence"/>
</dbReference>